<keyword evidence="5" id="KW-0297">G-protein coupled receptor</keyword>
<comment type="subcellular location">
    <subcellularLocation>
        <location evidence="1">Cell membrane</location>
        <topology evidence="1">Multi-pass membrane protein</topology>
    </subcellularLocation>
</comment>
<reference evidence="12 13" key="1">
    <citation type="journal article" date="2016" name="Nat. Commun.">
        <title>Extremotolerant tardigrade genome and improved radiotolerance of human cultured cells by tardigrade-unique protein.</title>
        <authorList>
            <person name="Hashimoto T."/>
            <person name="Horikawa D.D."/>
            <person name="Saito Y."/>
            <person name="Kuwahara H."/>
            <person name="Kozuka-Hata H."/>
            <person name="Shin-I T."/>
            <person name="Minakuchi Y."/>
            <person name="Ohishi K."/>
            <person name="Motoyama A."/>
            <person name="Aizu T."/>
            <person name="Enomoto A."/>
            <person name="Kondo K."/>
            <person name="Tanaka S."/>
            <person name="Hara Y."/>
            <person name="Koshikawa S."/>
            <person name="Sagara H."/>
            <person name="Miura T."/>
            <person name="Yokobori S."/>
            <person name="Miyagawa K."/>
            <person name="Suzuki Y."/>
            <person name="Kubo T."/>
            <person name="Oyama M."/>
            <person name="Kohara Y."/>
            <person name="Fujiyama A."/>
            <person name="Arakawa K."/>
            <person name="Katayama T."/>
            <person name="Toyoda A."/>
            <person name="Kunieda T."/>
        </authorList>
    </citation>
    <scope>NUCLEOTIDE SEQUENCE [LARGE SCALE GENOMIC DNA]</scope>
    <source>
        <strain evidence="12 13">YOKOZUNA-1</strain>
    </source>
</reference>
<dbReference type="PANTHER" id="PTHR24230:SF120">
    <property type="entry name" value="G-PROTEIN COUPLED RECEPTOR DAF-38"/>
    <property type="match status" value="1"/>
</dbReference>
<feature type="transmembrane region" description="Helical" evidence="10">
    <location>
        <begin position="153"/>
        <end position="174"/>
    </location>
</feature>
<keyword evidence="13" id="KW-1185">Reference proteome</keyword>
<evidence type="ECO:0000256" key="6">
    <source>
        <dbReference type="ARBA" id="ARBA00023136"/>
    </source>
</evidence>
<evidence type="ECO:0000256" key="4">
    <source>
        <dbReference type="ARBA" id="ARBA00022989"/>
    </source>
</evidence>
<evidence type="ECO:0000256" key="1">
    <source>
        <dbReference type="ARBA" id="ARBA00004651"/>
    </source>
</evidence>
<dbReference type="InterPro" id="IPR017452">
    <property type="entry name" value="GPCR_Rhodpsn_7TM"/>
</dbReference>
<accession>A0A1D1VE22</accession>
<evidence type="ECO:0000256" key="5">
    <source>
        <dbReference type="ARBA" id="ARBA00023040"/>
    </source>
</evidence>
<dbReference type="InterPro" id="IPR000276">
    <property type="entry name" value="GPCR_Rhodpsn"/>
</dbReference>
<dbReference type="PANTHER" id="PTHR24230">
    <property type="entry name" value="G-PROTEIN COUPLED RECEPTOR"/>
    <property type="match status" value="1"/>
</dbReference>
<organism evidence="12 13">
    <name type="scientific">Ramazzottius varieornatus</name>
    <name type="common">Water bear</name>
    <name type="synonym">Tardigrade</name>
    <dbReference type="NCBI Taxonomy" id="947166"/>
    <lineage>
        <taxon>Eukaryota</taxon>
        <taxon>Metazoa</taxon>
        <taxon>Ecdysozoa</taxon>
        <taxon>Tardigrada</taxon>
        <taxon>Eutardigrada</taxon>
        <taxon>Parachela</taxon>
        <taxon>Hypsibioidea</taxon>
        <taxon>Ramazzottiidae</taxon>
        <taxon>Ramazzottius</taxon>
    </lineage>
</organism>
<dbReference type="OrthoDB" id="5961208at2759"/>
<dbReference type="GO" id="GO:0005886">
    <property type="term" value="C:plasma membrane"/>
    <property type="evidence" value="ECO:0007669"/>
    <property type="project" value="UniProtKB-SubCell"/>
</dbReference>
<dbReference type="GO" id="GO:0008528">
    <property type="term" value="F:G protein-coupled peptide receptor activity"/>
    <property type="evidence" value="ECO:0007669"/>
    <property type="project" value="TreeGrafter"/>
</dbReference>
<keyword evidence="2" id="KW-1003">Cell membrane</keyword>
<keyword evidence="4 10" id="KW-1133">Transmembrane helix</keyword>
<comment type="caution">
    <text evidence="12">The sequence shown here is derived from an EMBL/GenBank/DDBJ whole genome shotgun (WGS) entry which is preliminary data.</text>
</comment>
<feature type="transmembrane region" description="Helical" evidence="10">
    <location>
        <begin position="278"/>
        <end position="297"/>
    </location>
</feature>
<dbReference type="Gene3D" id="1.20.1070.10">
    <property type="entry name" value="Rhodopsin 7-helix transmembrane proteins"/>
    <property type="match status" value="1"/>
</dbReference>
<keyword evidence="6 10" id="KW-0472">Membrane</keyword>
<dbReference type="SUPFAM" id="SSF81321">
    <property type="entry name" value="Family A G protein-coupled receptor-like"/>
    <property type="match status" value="1"/>
</dbReference>
<sequence length="352" mass="39772">MNLSANYSILSTLNNTSARAQGSLESTLTSRWTSLVIVNIIAEIAALFMNSFLVGLFIRDKNVQTAFNVYITNLCVVNIGYVLQHFPITLFNEWTPSVYKAKEFCVLQRTLSRTFGALIVQSHFLIAMNRLWAITSPVTYRNYHQLHSVLRPALVCLILWIWVILVSGIPGIVFDVWRPHTVAEAIRCFPGSVNPLYWQRTTQLVVNDIPILITLLIYPYICYRTWKDLKVRPANVGPQPPTLRTGDETTTAPAQAKRPVDHGQLAEPSQRQKRAARIGQQFFTLSLLVLNVAVLQLPTQVFHTLLTFGLSSFGSPMVRVVTVLYSLTSVLDPIMFLVSIKTFRHAARTYFC</sequence>
<protein>
    <recommendedName>
        <fullName evidence="11">G-protein coupled receptors family 1 profile domain-containing protein</fullName>
    </recommendedName>
</protein>
<dbReference type="Proteomes" id="UP000186922">
    <property type="component" value="Unassembled WGS sequence"/>
</dbReference>
<dbReference type="AlphaFoldDB" id="A0A1D1VE22"/>
<gene>
    <name evidence="12" type="primary">RvY_08485-1</name>
    <name evidence="12" type="synonym">RvY_08485.1</name>
    <name evidence="12" type="ORF">RvY_08485</name>
</gene>
<feature type="transmembrane region" description="Helical" evidence="10">
    <location>
        <begin position="32"/>
        <end position="58"/>
    </location>
</feature>
<feature type="region of interest" description="Disordered" evidence="9">
    <location>
        <begin position="237"/>
        <end position="267"/>
    </location>
</feature>
<feature type="transmembrane region" description="Helical" evidence="10">
    <location>
        <begin position="317"/>
        <end position="338"/>
    </location>
</feature>
<feature type="transmembrane region" description="Helical" evidence="10">
    <location>
        <begin position="70"/>
        <end position="91"/>
    </location>
</feature>
<evidence type="ECO:0000256" key="3">
    <source>
        <dbReference type="ARBA" id="ARBA00022692"/>
    </source>
</evidence>
<dbReference type="GO" id="GO:0007218">
    <property type="term" value="P:neuropeptide signaling pathway"/>
    <property type="evidence" value="ECO:0007669"/>
    <property type="project" value="TreeGrafter"/>
</dbReference>
<keyword evidence="3 10" id="KW-0812">Transmembrane</keyword>
<evidence type="ECO:0000256" key="7">
    <source>
        <dbReference type="ARBA" id="ARBA00023170"/>
    </source>
</evidence>
<evidence type="ECO:0000259" key="11">
    <source>
        <dbReference type="PROSITE" id="PS50262"/>
    </source>
</evidence>
<feature type="transmembrane region" description="Helical" evidence="10">
    <location>
        <begin position="111"/>
        <end position="132"/>
    </location>
</feature>
<dbReference type="EMBL" id="BDGG01000004">
    <property type="protein sequence ID" value="GAU97133.1"/>
    <property type="molecule type" value="Genomic_DNA"/>
</dbReference>
<feature type="domain" description="G-protein coupled receptors family 1 profile" evidence="11">
    <location>
        <begin position="49"/>
        <end position="336"/>
    </location>
</feature>
<proteinExistence type="predicted"/>
<feature type="transmembrane region" description="Helical" evidence="10">
    <location>
        <begin position="204"/>
        <end position="223"/>
    </location>
</feature>
<evidence type="ECO:0000313" key="12">
    <source>
        <dbReference type="EMBL" id="GAU97133.1"/>
    </source>
</evidence>
<evidence type="ECO:0000256" key="8">
    <source>
        <dbReference type="ARBA" id="ARBA00023224"/>
    </source>
</evidence>
<dbReference type="PROSITE" id="PS50262">
    <property type="entry name" value="G_PROTEIN_RECEP_F1_2"/>
    <property type="match status" value="1"/>
</dbReference>
<evidence type="ECO:0000256" key="9">
    <source>
        <dbReference type="SAM" id="MobiDB-lite"/>
    </source>
</evidence>
<keyword evidence="8" id="KW-0807">Transducer</keyword>
<evidence type="ECO:0000256" key="10">
    <source>
        <dbReference type="SAM" id="Phobius"/>
    </source>
</evidence>
<dbReference type="CDD" id="cd00637">
    <property type="entry name" value="7tm_classA_rhodopsin-like"/>
    <property type="match status" value="1"/>
</dbReference>
<keyword evidence="7" id="KW-0675">Receptor</keyword>
<evidence type="ECO:0000313" key="13">
    <source>
        <dbReference type="Proteomes" id="UP000186922"/>
    </source>
</evidence>
<dbReference type="STRING" id="947166.A0A1D1VE22"/>
<name>A0A1D1VE22_RAMVA</name>
<evidence type="ECO:0000256" key="2">
    <source>
        <dbReference type="ARBA" id="ARBA00022475"/>
    </source>
</evidence>
<dbReference type="Pfam" id="PF00001">
    <property type="entry name" value="7tm_1"/>
    <property type="match status" value="1"/>
</dbReference>